<reference evidence="4" key="1">
    <citation type="submission" date="2015-05" db="EMBL/GenBank/DDBJ databases">
        <authorList>
            <person name="Urmite Genomes"/>
        </authorList>
    </citation>
    <scope>NUCLEOTIDE SEQUENCE [LARGE SCALE GENOMIC DNA]</scope>
    <source>
        <strain evidence="4">LF1</strain>
    </source>
</reference>
<dbReference type="InterPro" id="IPR026881">
    <property type="entry name" value="WYL_dom"/>
</dbReference>
<feature type="domain" description="WYL" evidence="1">
    <location>
        <begin position="181"/>
        <end position="253"/>
    </location>
</feature>
<protein>
    <submittedName>
        <fullName evidence="3">Transcriptional regulator</fullName>
    </submittedName>
</protein>
<evidence type="ECO:0000313" key="3">
    <source>
        <dbReference type="EMBL" id="CRK80238.1"/>
    </source>
</evidence>
<evidence type="ECO:0000259" key="2">
    <source>
        <dbReference type="Pfam" id="PF25583"/>
    </source>
</evidence>
<keyword evidence="4" id="KW-1185">Reference proteome</keyword>
<evidence type="ECO:0000259" key="1">
    <source>
        <dbReference type="Pfam" id="PF13280"/>
    </source>
</evidence>
<feature type="domain" description="WCX" evidence="2">
    <location>
        <begin position="285"/>
        <end position="356"/>
    </location>
</feature>
<dbReference type="Pfam" id="PF25583">
    <property type="entry name" value="WCX"/>
    <property type="match status" value="1"/>
</dbReference>
<dbReference type="STRING" id="1499688.BN000_00119"/>
<dbReference type="AlphaFoldDB" id="A0A0U1NR59"/>
<dbReference type="PANTHER" id="PTHR34580">
    <property type="match status" value="1"/>
</dbReference>
<organism evidence="3 4">
    <name type="scientific">Neobacillus massiliamazoniensis</name>
    <dbReference type="NCBI Taxonomy" id="1499688"/>
    <lineage>
        <taxon>Bacteria</taxon>
        <taxon>Bacillati</taxon>
        <taxon>Bacillota</taxon>
        <taxon>Bacilli</taxon>
        <taxon>Bacillales</taxon>
        <taxon>Bacillaceae</taxon>
        <taxon>Neobacillus</taxon>
    </lineage>
</organism>
<dbReference type="InterPro" id="IPR051534">
    <property type="entry name" value="CBASS_pafABC_assoc_protein"/>
</dbReference>
<dbReference type="Proteomes" id="UP000199087">
    <property type="component" value="Unassembled WGS sequence"/>
</dbReference>
<accession>A0A0U1NR59</accession>
<sequence length="362" mass="42823">MWNLNKDSFNRSSILHNGLYGVIILKAKPSDSTSQKITVKERLIRLQDLLKKYTDEDNELTLKQILDKFYEEYDVNVGIKAIRSDLKELEESKLFDVTINQEKDGVEKYYSHQNRLFEIYELRMLIDAVSAAKFISKAETENLISKIEKLTSENQAKQLKNRILVSESVKSEDHKIKYTIHELHTAISNSQIIQFKYGKYDLNKKFQFNRNGEFYRVKPYALVWNNDYYYLIGEYLPNTEIRHYRVDRMRDVTSCNETFVCDPFFNITKYTEKLFHMYSGEESLIEIEFDAHLINVVIDRFGREVAVRPIGEDTFRISTQAIISDGLVRWLLTWGSDAKVLTPLSLVERMREESEKFYKKYH</sequence>
<dbReference type="Pfam" id="PF13280">
    <property type="entry name" value="WYL"/>
    <property type="match status" value="1"/>
</dbReference>
<dbReference type="PROSITE" id="PS52050">
    <property type="entry name" value="WYL"/>
    <property type="match status" value="1"/>
</dbReference>
<dbReference type="PANTHER" id="PTHR34580:SF1">
    <property type="entry name" value="PROTEIN PAFC"/>
    <property type="match status" value="1"/>
</dbReference>
<evidence type="ECO:0000313" key="4">
    <source>
        <dbReference type="Proteomes" id="UP000199087"/>
    </source>
</evidence>
<gene>
    <name evidence="3" type="ORF">BN000_00119</name>
</gene>
<dbReference type="EMBL" id="CVRB01000001">
    <property type="protein sequence ID" value="CRK80238.1"/>
    <property type="molecule type" value="Genomic_DNA"/>
</dbReference>
<proteinExistence type="predicted"/>
<dbReference type="InterPro" id="IPR057727">
    <property type="entry name" value="WCX_dom"/>
</dbReference>
<name>A0A0U1NR59_9BACI</name>